<comment type="caution">
    <text evidence="2">The sequence shown here is derived from an EMBL/GenBank/DDBJ whole genome shotgun (WGS) entry which is preliminary data.</text>
</comment>
<reference evidence="2" key="2">
    <citation type="submission" date="2021-02" db="EMBL/GenBank/DDBJ databases">
        <authorList>
            <person name="Kimball J.A."/>
            <person name="Haas M.W."/>
            <person name="Macchietto M."/>
            <person name="Kono T."/>
            <person name="Duquette J."/>
            <person name="Shao M."/>
        </authorList>
    </citation>
    <scope>NUCLEOTIDE SEQUENCE</scope>
    <source>
        <tissue evidence="2">Fresh leaf tissue</tissue>
    </source>
</reference>
<evidence type="ECO:0000313" key="3">
    <source>
        <dbReference type="Proteomes" id="UP000729402"/>
    </source>
</evidence>
<feature type="region of interest" description="Disordered" evidence="1">
    <location>
        <begin position="360"/>
        <end position="381"/>
    </location>
</feature>
<feature type="compositionally biased region" description="Basic residues" evidence="1">
    <location>
        <begin position="253"/>
        <end position="263"/>
    </location>
</feature>
<evidence type="ECO:0000256" key="1">
    <source>
        <dbReference type="SAM" id="MobiDB-lite"/>
    </source>
</evidence>
<dbReference type="Proteomes" id="UP000729402">
    <property type="component" value="Unassembled WGS sequence"/>
</dbReference>
<dbReference type="Pfam" id="PF14223">
    <property type="entry name" value="Retrotran_gag_2"/>
    <property type="match status" value="1"/>
</dbReference>
<dbReference type="OrthoDB" id="694440at2759"/>
<feature type="region of interest" description="Disordered" evidence="1">
    <location>
        <begin position="248"/>
        <end position="292"/>
    </location>
</feature>
<gene>
    <name evidence="2" type="ORF">GUJ93_ZPchr0010g7974</name>
</gene>
<dbReference type="PANTHER" id="PTHR47481:SF22">
    <property type="entry name" value="RETROTRANSPOSON GAG DOMAIN-CONTAINING PROTEIN"/>
    <property type="match status" value="1"/>
</dbReference>
<keyword evidence="3" id="KW-1185">Reference proteome</keyword>
<feature type="compositionally biased region" description="Low complexity" evidence="1">
    <location>
        <begin position="267"/>
        <end position="278"/>
    </location>
</feature>
<dbReference type="PANTHER" id="PTHR47481">
    <property type="match status" value="1"/>
</dbReference>
<feature type="compositionally biased region" description="Low complexity" evidence="1">
    <location>
        <begin position="1"/>
        <end position="21"/>
    </location>
</feature>
<protein>
    <recommendedName>
        <fullName evidence="4">Retrotransposon Copia-like N-terminal domain-containing protein</fullName>
    </recommendedName>
</protein>
<proteinExistence type="predicted"/>
<evidence type="ECO:0008006" key="4">
    <source>
        <dbReference type="Google" id="ProtNLM"/>
    </source>
</evidence>
<dbReference type="EMBL" id="JAAALK010000082">
    <property type="protein sequence ID" value="KAG8084596.1"/>
    <property type="molecule type" value="Genomic_DNA"/>
</dbReference>
<name>A0A8J6BG18_ZIZPA</name>
<accession>A0A8J6BG18</accession>
<feature type="region of interest" description="Disordered" evidence="1">
    <location>
        <begin position="1"/>
        <end position="26"/>
    </location>
</feature>
<evidence type="ECO:0000313" key="2">
    <source>
        <dbReference type="EMBL" id="KAG8084596.1"/>
    </source>
</evidence>
<organism evidence="2 3">
    <name type="scientific">Zizania palustris</name>
    <name type="common">Northern wild rice</name>
    <dbReference type="NCBI Taxonomy" id="103762"/>
    <lineage>
        <taxon>Eukaryota</taxon>
        <taxon>Viridiplantae</taxon>
        <taxon>Streptophyta</taxon>
        <taxon>Embryophyta</taxon>
        <taxon>Tracheophyta</taxon>
        <taxon>Spermatophyta</taxon>
        <taxon>Magnoliopsida</taxon>
        <taxon>Liliopsida</taxon>
        <taxon>Poales</taxon>
        <taxon>Poaceae</taxon>
        <taxon>BOP clade</taxon>
        <taxon>Oryzoideae</taxon>
        <taxon>Oryzeae</taxon>
        <taxon>Zizaniinae</taxon>
        <taxon>Zizania</taxon>
    </lineage>
</organism>
<sequence>MSAASDLSSSSPATTDSTMAANTNSQSPSIALPLHQAVTIRLTKTNYSLWRAQLLPFLRSTKLLGHLDGSSPASSKTLATSTDAGAVTMANPAYERWYDADQQLLSGLLSSMTEEVLRDVTDATTAKEAWDALQRKFASSTRARMVQIRVELATCKKRDLSATDYFNKVRGLANDLANAGAPLRDDEIMAYLFAGLPAEYDPFVTSMTTLPITPTIDDVFAHLVAFEARQLRHQAELQLNLGASANFAGRGRGSGRGRGRGPGRGHGAPSRGRGAPPSRGGGRGNTPRPTCQICEKEGHTALRCWYRMDESYQEEAPSANVASTSSYKIDANWYPDTGATDHITSDLDRLAIRERYNGGDQVQVGNGAGSSNSENLAGRPM</sequence>
<dbReference type="AlphaFoldDB" id="A0A8J6BG18"/>
<reference evidence="2" key="1">
    <citation type="journal article" date="2021" name="bioRxiv">
        <title>Whole Genome Assembly and Annotation of Northern Wild Rice, Zizania palustris L., Supports a Whole Genome Duplication in the Zizania Genus.</title>
        <authorList>
            <person name="Haas M."/>
            <person name="Kono T."/>
            <person name="Macchietto M."/>
            <person name="Millas R."/>
            <person name="McGilp L."/>
            <person name="Shao M."/>
            <person name="Duquette J."/>
            <person name="Hirsch C.N."/>
            <person name="Kimball J."/>
        </authorList>
    </citation>
    <scope>NUCLEOTIDE SEQUENCE</scope>
    <source>
        <tissue evidence="2">Fresh leaf tissue</tissue>
    </source>
</reference>